<protein>
    <submittedName>
        <fullName evidence="2 3">Uncharacterized protein</fullName>
    </submittedName>
</protein>
<keyword evidence="4" id="KW-1185">Reference proteome</keyword>
<dbReference type="InParanoid" id="A0A2K2DQX2"/>
<proteinExistence type="predicted"/>
<feature type="signal peptide" evidence="1">
    <location>
        <begin position="1"/>
        <end position="33"/>
    </location>
</feature>
<evidence type="ECO:0000313" key="3">
    <source>
        <dbReference type="EnsemblPlants" id="PNT76676"/>
    </source>
</evidence>
<reference evidence="2 3" key="1">
    <citation type="journal article" date="2010" name="Nature">
        <title>Genome sequencing and analysis of the model grass Brachypodium distachyon.</title>
        <authorList>
            <consortium name="International Brachypodium Initiative"/>
        </authorList>
    </citation>
    <scope>NUCLEOTIDE SEQUENCE [LARGE SCALE GENOMIC DNA]</scope>
    <source>
        <strain evidence="2 3">Bd21</strain>
    </source>
</reference>
<name>A0A2K2DQX2_BRADI</name>
<reference evidence="3" key="3">
    <citation type="submission" date="2018-08" db="UniProtKB">
        <authorList>
            <consortium name="EnsemblPlants"/>
        </authorList>
    </citation>
    <scope>IDENTIFICATION</scope>
    <source>
        <strain evidence="3">cv. Bd21</strain>
    </source>
</reference>
<keyword evidence="1" id="KW-0732">Signal</keyword>
<dbReference type="Gramene" id="PNT76676">
    <property type="protein sequence ID" value="PNT76676"/>
    <property type="gene ID" value="BRADI_1g51383v3"/>
</dbReference>
<evidence type="ECO:0000256" key="1">
    <source>
        <dbReference type="SAM" id="SignalP"/>
    </source>
</evidence>
<organism evidence="2">
    <name type="scientific">Brachypodium distachyon</name>
    <name type="common">Purple false brome</name>
    <name type="synonym">Trachynia distachya</name>
    <dbReference type="NCBI Taxonomy" id="15368"/>
    <lineage>
        <taxon>Eukaryota</taxon>
        <taxon>Viridiplantae</taxon>
        <taxon>Streptophyta</taxon>
        <taxon>Embryophyta</taxon>
        <taxon>Tracheophyta</taxon>
        <taxon>Spermatophyta</taxon>
        <taxon>Magnoliopsida</taxon>
        <taxon>Liliopsida</taxon>
        <taxon>Poales</taxon>
        <taxon>Poaceae</taxon>
        <taxon>BOP clade</taxon>
        <taxon>Pooideae</taxon>
        <taxon>Stipodae</taxon>
        <taxon>Brachypodieae</taxon>
        <taxon>Brachypodium</taxon>
    </lineage>
</organism>
<evidence type="ECO:0000313" key="2">
    <source>
        <dbReference type="EMBL" id="PNT76676.1"/>
    </source>
</evidence>
<gene>
    <name evidence="2" type="ORF">BRADI_1g51383v3</name>
</gene>
<accession>A0A2K2DQX2</accession>
<dbReference type="Proteomes" id="UP000008810">
    <property type="component" value="Chromosome 1"/>
</dbReference>
<sequence length="75" mass="7649">MARAGAATKPATMMMGAVLVMLLVAASWSVVDSAGALVNADVVDTSVKAPIDVDVDVADNHIADDALKNLLGKKK</sequence>
<feature type="chain" id="PRO_5036043421" evidence="1">
    <location>
        <begin position="34"/>
        <end position="75"/>
    </location>
</feature>
<reference evidence="2" key="2">
    <citation type="submission" date="2017-06" db="EMBL/GenBank/DDBJ databases">
        <title>WGS assembly of Brachypodium distachyon.</title>
        <authorList>
            <consortium name="The International Brachypodium Initiative"/>
            <person name="Lucas S."/>
            <person name="Harmon-Smith M."/>
            <person name="Lail K."/>
            <person name="Tice H."/>
            <person name="Grimwood J."/>
            <person name="Bruce D."/>
            <person name="Barry K."/>
            <person name="Shu S."/>
            <person name="Lindquist E."/>
            <person name="Wang M."/>
            <person name="Pitluck S."/>
            <person name="Vogel J.P."/>
            <person name="Garvin D.F."/>
            <person name="Mockler T.C."/>
            <person name="Schmutz J."/>
            <person name="Rokhsar D."/>
            <person name="Bevan M.W."/>
        </authorList>
    </citation>
    <scope>NUCLEOTIDE SEQUENCE</scope>
    <source>
        <strain evidence="2">Bd21</strain>
    </source>
</reference>
<evidence type="ECO:0000313" key="4">
    <source>
        <dbReference type="Proteomes" id="UP000008810"/>
    </source>
</evidence>
<dbReference type="AlphaFoldDB" id="A0A2K2DQX2"/>
<dbReference type="EnsemblPlants" id="PNT76676">
    <property type="protein sequence ID" value="PNT76676"/>
    <property type="gene ID" value="BRADI_1g51383v3"/>
</dbReference>
<dbReference type="EMBL" id="CM000880">
    <property type="protein sequence ID" value="PNT76676.1"/>
    <property type="molecule type" value="Genomic_DNA"/>
</dbReference>